<accession>A3I1P2</accession>
<dbReference type="eggNOG" id="COG0346">
    <property type="taxonomic scope" value="Bacteria"/>
</dbReference>
<dbReference type="STRING" id="388413.ALPR1_08788"/>
<evidence type="ECO:0000313" key="2">
    <source>
        <dbReference type="EMBL" id="EAZ79708.1"/>
    </source>
</evidence>
<dbReference type="AlphaFoldDB" id="A3I1P2"/>
<keyword evidence="3" id="KW-1185">Reference proteome</keyword>
<dbReference type="Gene3D" id="3.10.180.10">
    <property type="entry name" value="2,3-Dihydroxybiphenyl 1,2-Dioxygenase, domain 1"/>
    <property type="match status" value="1"/>
</dbReference>
<evidence type="ECO:0000259" key="1">
    <source>
        <dbReference type="PROSITE" id="PS51819"/>
    </source>
</evidence>
<reference evidence="2 3" key="1">
    <citation type="journal article" date="2011" name="J. Bacteriol.">
        <title>Complete genome sequence of Algoriphagus sp. PR1, bacterial prey of a colony-forming choanoflagellate.</title>
        <authorList>
            <person name="Alegado R.A."/>
            <person name="Ferriera S."/>
            <person name="Nusbaum C."/>
            <person name="Young S.K."/>
            <person name="Zeng Q."/>
            <person name="Imamovic A."/>
            <person name="Fairclough S.R."/>
            <person name="King N."/>
        </authorList>
    </citation>
    <scope>NUCLEOTIDE SEQUENCE [LARGE SCALE GENOMIC DNA]</scope>
    <source>
        <strain evidence="2 3">PR1</strain>
    </source>
</reference>
<dbReference type="InterPro" id="IPR004360">
    <property type="entry name" value="Glyas_Fos-R_dOase_dom"/>
</dbReference>
<feature type="domain" description="VOC" evidence="1">
    <location>
        <begin position="1"/>
        <end position="124"/>
    </location>
</feature>
<dbReference type="RefSeq" id="WP_008199915.1">
    <property type="nucleotide sequence ID" value="NZ_CM001023.1"/>
</dbReference>
<protein>
    <recommendedName>
        <fullName evidence="1">VOC domain-containing protein</fullName>
    </recommendedName>
</protein>
<dbReference type="SUPFAM" id="SSF54593">
    <property type="entry name" value="Glyoxalase/Bleomycin resistance protein/Dihydroxybiphenyl dioxygenase"/>
    <property type="match status" value="1"/>
</dbReference>
<evidence type="ECO:0000313" key="3">
    <source>
        <dbReference type="Proteomes" id="UP000003919"/>
    </source>
</evidence>
<dbReference type="PROSITE" id="PS51819">
    <property type="entry name" value="VOC"/>
    <property type="match status" value="1"/>
</dbReference>
<dbReference type="Pfam" id="PF00903">
    <property type="entry name" value="Glyoxalase"/>
    <property type="match status" value="1"/>
</dbReference>
<dbReference type="HOGENOM" id="CLU_131565_1_0_10"/>
<comment type="caution">
    <text evidence="2">The sequence shown here is derived from an EMBL/GenBank/DDBJ whole genome shotgun (WGS) entry which is preliminary data.</text>
</comment>
<dbReference type="InterPro" id="IPR029068">
    <property type="entry name" value="Glyas_Bleomycin-R_OHBP_Dase"/>
</dbReference>
<organism evidence="2 3">
    <name type="scientific">Algoriphagus machipongonensis</name>
    <dbReference type="NCBI Taxonomy" id="388413"/>
    <lineage>
        <taxon>Bacteria</taxon>
        <taxon>Pseudomonadati</taxon>
        <taxon>Bacteroidota</taxon>
        <taxon>Cytophagia</taxon>
        <taxon>Cytophagales</taxon>
        <taxon>Cyclobacteriaceae</taxon>
        <taxon>Algoriphagus</taxon>
    </lineage>
</organism>
<dbReference type="EMBL" id="AAXU02000001">
    <property type="protein sequence ID" value="EAZ79708.1"/>
    <property type="molecule type" value="Genomic_DNA"/>
</dbReference>
<dbReference type="OrthoDB" id="9804907at2"/>
<dbReference type="Proteomes" id="UP000003919">
    <property type="component" value="Chromosome"/>
</dbReference>
<sequence length="127" mass="14275">MFTHTKAFGGFSVDDLQEAREFYDQVLGVEVKKLPMGLLSLKFQEDNQVLVYSKGNHEPANFTILNFCVEDIEEAVQSLSEKGVVFEAYDGNIQTDANGICRKDEHLIAWFKDPAGNILSLVQEDKS</sequence>
<gene>
    <name evidence="2" type="ORF">ALPR1_08788</name>
</gene>
<proteinExistence type="predicted"/>
<dbReference type="InterPro" id="IPR037523">
    <property type="entry name" value="VOC_core"/>
</dbReference>
<dbReference type="EMBL" id="CM001023">
    <property type="protein sequence ID" value="EAZ79708.1"/>
    <property type="molecule type" value="Genomic_DNA"/>
</dbReference>
<name>A3I1P2_9BACT</name>